<sequence length="91" mass="10459">MREDLLYFIWKHNKLPTKQLCAGKGEAIAIKATGIQNMYADPDFFNAKVEIDGQLWAGNVEMHLKSSDWYVRHHKTDENYDNVILHVVLGG</sequence>
<organism evidence="1 2">
    <name type="scientific">Flagellimonas halotolerans</name>
    <dbReference type="NCBI Taxonomy" id="3112164"/>
    <lineage>
        <taxon>Bacteria</taxon>
        <taxon>Pseudomonadati</taxon>
        <taxon>Bacteroidota</taxon>
        <taxon>Flavobacteriia</taxon>
        <taxon>Flavobacteriales</taxon>
        <taxon>Flavobacteriaceae</taxon>
        <taxon>Flagellimonas</taxon>
    </lineage>
</organism>
<dbReference type="EMBL" id="JAYMGW010000008">
    <property type="protein sequence ID" value="MEC4265895.1"/>
    <property type="molecule type" value="Genomic_DNA"/>
</dbReference>
<comment type="caution">
    <text evidence="1">The sequence shown here is derived from an EMBL/GenBank/DDBJ whole genome shotgun (WGS) entry which is preliminary data.</text>
</comment>
<dbReference type="Proteomes" id="UP001355298">
    <property type="component" value="Unassembled WGS sequence"/>
</dbReference>
<dbReference type="Pfam" id="PF11013">
    <property type="entry name" value="DUF2851"/>
    <property type="match status" value="1"/>
</dbReference>
<keyword evidence="2" id="KW-1185">Reference proteome</keyword>
<reference evidence="1 2" key="1">
    <citation type="submission" date="2024-01" db="EMBL/GenBank/DDBJ databases">
        <title>The strains designed SYSU M86414 and SYSU M84420 isolated from the marine sediment in San Sha City (Hainan Province, China).</title>
        <authorList>
            <person name="Guo D."/>
        </authorList>
    </citation>
    <scope>NUCLEOTIDE SEQUENCE [LARGE SCALE GENOMIC DNA]</scope>
    <source>
        <strain evidence="1 2">SYSU M84420</strain>
    </source>
</reference>
<evidence type="ECO:0000313" key="1">
    <source>
        <dbReference type="EMBL" id="MEC4265895.1"/>
    </source>
</evidence>
<name>A0ABU6ISQ2_9FLAO</name>
<evidence type="ECO:0000313" key="2">
    <source>
        <dbReference type="Proteomes" id="UP001355298"/>
    </source>
</evidence>
<protein>
    <submittedName>
        <fullName evidence="1">DUF2851 family protein</fullName>
    </submittedName>
</protein>
<accession>A0ABU6ISQ2</accession>
<dbReference type="RefSeq" id="WP_326278841.1">
    <property type="nucleotide sequence ID" value="NZ_JAYKYV010000008.1"/>
</dbReference>
<proteinExistence type="predicted"/>
<dbReference type="InterPro" id="IPR021272">
    <property type="entry name" value="DUF2851"/>
</dbReference>
<gene>
    <name evidence="1" type="ORF">VOP03_11120</name>
</gene>